<gene>
    <name evidence="1" type="ORF">VIBNISOn1_1490002</name>
</gene>
<proteinExistence type="predicted"/>
<dbReference type="AlphaFoldDB" id="A0AAV2VLD8"/>
<name>A0AAV2VLD8_9VIBR</name>
<protein>
    <submittedName>
        <fullName evidence="1">Uncharacterized protein</fullName>
    </submittedName>
</protein>
<organism evidence="1 2">
    <name type="scientific">Vibrio nigripulchritudo SOn1</name>
    <dbReference type="NCBI Taxonomy" id="1238450"/>
    <lineage>
        <taxon>Bacteria</taxon>
        <taxon>Pseudomonadati</taxon>
        <taxon>Pseudomonadota</taxon>
        <taxon>Gammaproteobacteria</taxon>
        <taxon>Vibrionales</taxon>
        <taxon>Vibrionaceae</taxon>
        <taxon>Vibrio</taxon>
    </lineage>
</organism>
<accession>A0AAV2VLD8</accession>
<reference evidence="1 2" key="1">
    <citation type="journal article" date="2013" name="ISME J.">
        <title>Comparative genomics of pathogenic lineages of Vibrio nigripulchritudo identifies virulence-associated traits.</title>
        <authorList>
            <person name="Goudenege D."/>
            <person name="Labreuche Y."/>
            <person name="Krin E."/>
            <person name="Ansquer D."/>
            <person name="Mangenot S."/>
            <person name="Calteau A."/>
            <person name="Medigue C."/>
            <person name="Mazel D."/>
            <person name="Polz M.F."/>
            <person name="Le Roux F."/>
        </authorList>
    </citation>
    <scope>NUCLEOTIDE SEQUENCE [LARGE SCALE GENOMIC DNA]</scope>
    <source>
        <strain evidence="1 2">SOn1</strain>
    </source>
</reference>
<dbReference type="EMBL" id="CAOF01000056">
    <property type="protein sequence ID" value="CCO45447.1"/>
    <property type="molecule type" value="Genomic_DNA"/>
</dbReference>
<comment type="caution">
    <text evidence="1">The sequence shown here is derived from an EMBL/GenBank/DDBJ whole genome shotgun (WGS) entry which is preliminary data.</text>
</comment>
<sequence>MLNIYRNGAIDSLVANALSTDFVKESDFKRVKYSVHDKLRFDIYLTIAYLGFYGKEQHSYHSVLESVPKEFLPCEVDQSETFHITNTSVSRIVTQFTPFLKANLSFQLSDTSVIRDIQDNLPMTLDQINSELIERGVTDQAISETAVSFLFESINNGVETSSFIVYKSGQNKDANGERFERNARPSITAFSHLEHEKDMKAISRSVIRYCETLGRLVGVVNFDLVESLLERLNTPVLDLVATERSAVYKFCRALCFEKYGSESSVYAIDDELQQSEFYELMYKYLRSVGTCTISNVPQFLTRILEFKAIRKAKESSRVISSSVILDYWDEKFISSQVSMSLVCALDFVSISGDEKSFGIDSSVFVDIEQESNIVLSVLLDYLSANGGLPVGSDSERKTTLMLQSFSSLMRTKLIEAKDNPSGFFEKSKEGFSVSKFNIRTREDLSGAYIRPDYDYISEELYNERVINNEDESELKSRFTVLFESFKKRWNKVVNQSNLMVDDSLKGHEDYLAERREILTTTHHRKCENWIRTEIKRANSLIKSYHAFIKYLVAQDETKNAASIHHLELRIEKWNEILEICELDMELIYSSEPYKAHIRHIEEVNRLLEARSKLAIKPSQYRAHIAIHDFILKHSSGPFMSEQEVNQYIDDYCASLTGVSTASPDKKLVSNYHNLRRLFRESIEKHPFALIEPE</sequence>
<evidence type="ECO:0000313" key="1">
    <source>
        <dbReference type="EMBL" id="CCO45447.1"/>
    </source>
</evidence>
<dbReference type="Proteomes" id="UP000018211">
    <property type="component" value="Unassembled WGS sequence"/>
</dbReference>
<evidence type="ECO:0000313" key="2">
    <source>
        <dbReference type="Proteomes" id="UP000018211"/>
    </source>
</evidence>